<feature type="region of interest" description="Disordered" evidence="1">
    <location>
        <begin position="67"/>
        <end position="122"/>
    </location>
</feature>
<proteinExistence type="predicted"/>
<dbReference type="InterPro" id="IPR002509">
    <property type="entry name" value="NODB_dom"/>
</dbReference>
<feature type="compositionally biased region" description="Basic and acidic residues" evidence="1">
    <location>
        <begin position="108"/>
        <end position="122"/>
    </location>
</feature>
<dbReference type="PROSITE" id="PS51677">
    <property type="entry name" value="NODB"/>
    <property type="match status" value="1"/>
</dbReference>
<dbReference type="PANTHER" id="PTHR10587">
    <property type="entry name" value="GLYCOSYL TRANSFERASE-RELATED"/>
    <property type="match status" value="1"/>
</dbReference>
<dbReference type="CDD" id="cd10944">
    <property type="entry name" value="CE4_SmPgdA_like"/>
    <property type="match status" value="1"/>
</dbReference>
<dbReference type="GO" id="GO:0016810">
    <property type="term" value="F:hydrolase activity, acting on carbon-nitrogen (but not peptide) bonds"/>
    <property type="evidence" value="ECO:0007669"/>
    <property type="project" value="InterPro"/>
</dbReference>
<evidence type="ECO:0000259" key="3">
    <source>
        <dbReference type="PROSITE" id="PS51677"/>
    </source>
</evidence>
<keyword evidence="4" id="KW-0378">Hydrolase</keyword>
<reference evidence="4" key="1">
    <citation type="journal article" date="2013" name="Extremophiles">
        <title>Proteinivorax tanatarense gen. nov., sp. nov., an anaerobic, haloalkaliphilic, proteolytic bacterium isolated from a decaying algal bloom, and proposal of Proteinivoraceae fam. nov.</title>
        <authorList>
            <person name="Kevbrin V."/>
            <person name="Boltyanskaya Y."/>
            <person name="Zhilina T."/>
            <person name="Kolganova T."/>
            <person name="Lavrentjeva E."/>
            <person name="Kuznetsov B."/>
        </authorList>
    </citation>
    <scope>NUCLEOTIDE SEQUENCE</scope>
    <source>
        <strain evidence="4">Z-910T</strain>
    </source>
</reference>
<organism evidence="4">
    <name type="scientific">Proteinivorax tanatarense</name>
    <dbReference type="NCBI Taxonomy" id="1260629"/>
    <lineage>
        <taxon>Bacteria</taxon>
        <taxon>Bacillati</taxon>
        <taxon>Bacillota</taxon>
        <taxon>Clostridia</taxon>
        <taxon>Eubacteriales</taxon>
        <taxon>Proteinivoracaceae</taxon>
        <taxon>Proteinivorax</taxon>
    </lineage>
</organism>
<name>A0AAU7VMN0_9FIRM</name>
<keyword evidence="2" id="KW-1133">Transmembrane helix</keyword>
<evidence type="ECO:0000256" key="2">
    <source>
        <dbReference type="SAM" id="Phobius"/>
    </source>
</evidence>
<dbReference type="Gene3D" id="3.20.20.370">
    <property type="entry name" value="Glycoside hydrolase/deacetylase"/>
    <property type="match status" value="1"/>
</dbReference>
<gene>
    <name evidence="4" type="ORF">PRVXT_000442</name>
</gene>
<evidence type="ECO:0000256" key="1">
    <source>
        <dbReference type="SAM" id="MobiDB-lite"/>
    </source>
</evidence>
<protein>
    <submittedName>
        <fullName evidence="4">Polysaccharide deacetylase family protein</fullName>
        <ecNumber evidence="4">3.-.-.-</ecNumber>
    </submittedName>
</protein>
<dbReference type="SUPFAM" id="SSF88713">
    <property type="entry name" value="Glycoside hydrolase/deacetylase"/>
    <property type="match status" value="1"/>
</dbReference>
<keyword evidence="2" id="KW-0812">Transmembrane</keyword>
<dbReference type="AlphaFoldDB" id="A0AAU7VMN0"/>
<dbReference type="InterPro" id="IPR011330">
    <property type="entry name" value="Glyco_hydro/deAcase_b/a-brl"/>
</dbReference>
<feature type="compositionally biased region" description="Basic and acidic residues" evidence="1">
    <location>
        <begin position="8"/>
        <end position="18"/>
    </location>
</feature>
<feature type="compositionally biased region" description="Basic and acidic residues" evidence="1">
    <location>
        <begin position="67"/>
        <end position="100"/>
    </location>
</feature>
<dbReference type="GO" id="GO:0005975">
    <property type="term" value="P:carbohydrate metabolic process"/>
    <property type="evidence" value="ECO:0007669"/>
    <property type="project" value="InterPro"/>
</dbReference>
<feature type="region of interest" description="Disordered" evidence="1">
    <location>
        <begin position="1"/>
        <end position="21"/>
    </location>
</feature>
<feature type="transmembrane region" description="Helical" evidence="2">
    <location>
        <begin position="29"/>
        <end position="52"/>
    </location>
</feature>
<dbReference type="PANTHER" id="PTHR10587:SF125">
    <property type="entry name" value="POLYSACCHARIDE DEACETYLASE YHEN-RELATED"/>
    <property type="match status" value="1"/>
</dbReference>
<accession>A0AAU7VMN0</accession>
<dbReference type="EMBL" id="CP158367">
    <property type="protein sequence ID" value="XBX75324.1"/>
    <property type="molecule type" value="Genomic_DNA"/>
</dbReference>
<evidence type="ECO:0000313" key="4">
    <source>
        <dbReference type="EMBL" id="XBX75324.1"/>
    </source>
</evidence>
<dbReference type="InterPro" id="IPR050248">
    <property type="entry name" value="Polysacc_deacetylase_ArnD"/>
</dbReference>
<reference evidence="4" key="2">
    <citation type="submission" date="2024-06" db="EMBL/GenBank/DDBJ databases">
        <authorList>
            <person name="Petrova K.O."/>
            <person name="Toshchakov S.V."/>
            <person name="Boltjanskaja Y.V."/>
            <person name="Kevbrin V."/>
        </authorList>
    </citation>
    <scope>NUCLEOTIDE SEQUENCE</scope>
    <source>
        <strain evidence="4">Z-910T</strain>
    </source>
</reference>
<sequence length="319" mass="36997">MGKNLGYKSRESRKEIYKNKRSRARKKQVGRILFVGVIALFLIFISGSYFLVADEIHQGGWNKEELKEKKNETKNTDNQELNERKEEKDKTDEKKEQVNDEKEEVDAEKEADNKDEKSNQGDKNNKVVYLTFDDGPSRNVTEPILDILDEYDVKGTFFVLGRQVEYYPNITKRIHDEGHLVANHTYSHDYASLYDEGNMIAELKKTDEIIRDVLGKLPSNLIRFPGGSFGKKRELYRQEVKQNGYNFVDWNVVNGDGEGKNYSKEELVERVHETHNNQNHAVVLMHDSAAQQNTAKALPEIIEFYKEEGYSFKTLENFG</sequence>
<dbReference type="EC" id="3.-.-.-" evidence="4"/>
<feature type="domain" description="NodB homology" evidence="3">
    <location>
        <begin position="126"/>
        <end position="313"/>
    </location>
</feature>
<dbReference type="Pfam" id="PF01522">
    <property type="entry name" value="Polysacc_deac_1"/>
    <property type="match status" value="1"/>
</dbReference>
<dbReference type="RefSeq" id="WP_350344069.1">
    <property type="nucleotide sequence ID" value="NZ_CP158367.1"/>
</dbReference>
<keyword evidence="2" id="KW-0472">Membrane</keyword>